<dbReference type="InterPro" id="IPR011989">
    <property type="entry name" value="ARM-like"/>
</dbReference>
<proteinExistence type="predicted"/>
<comment type="caution">
    <text evidence="1">The sequence shown here is derived from an EMBL/GenBank/DDBJ whole genome shotgun (WGS) entry which is preliminary data.</text>
</comment>
<gene>
    <name evidence="1" type="ORF">THAOC_18011</name>
</gene>
<accession>K0S5T5</accession>
<keyword evidence="2" id="KW-1185">Reference proteome</keyword>
<dbReference type="eggNOG" id="ENOG502ST9K">
    <property type="taxonomic scope" value="Eukaryota"/>
</dbReference>
<evidence type="ECO:0008006" key="3">
    <source>
        <dbReference type="Google" id="ProtNLM"/>
    </source>
</evidence>
<organism evidence="1 2">
    <name type="scientific">Thalassiosira oceanica</name>
    <name type="common">Marine diatom</name>
    <dbReference type="NCBI Taxonomy" id="159749"/>
    <lineage>
        <taxon>Eukaryota</taxon>
        <taxon>Sar</taxon>
        <taxon>Stramenopiles</taxon>
        <taxon>Ochrophyta</taxon>
        <taxon>Bacillariophyta</taxon>
        <taxon>Coscinodiscophyceae</taxon>
        <taxon>Thalassiosirophycidae</taxon>
        <taxon>Thalassiosirales</taxon>
        <taxon>Thalassiosiraceae</taxon>
        <taxon>Thalassiosira</taxon>
    </lineage>
</organism>
<dbReference type="AlphaFoldDB" id="K0S5T5"/>
<dbReference type="SUPFAM" id="SSF48371">
    <property type="entry name" value="ARM repeat"/>
    <property type="match status" value="1"/>
</dbReference>
<dbReference type="InterPro" id="IPR016024">
    <property type="entry name" value="ARM-type_fold"/>
</dbReference>
<name>K0S5T5_THAOC</name>
<dbReference type="Gene3D" id="1.25.10.10">
    <property type="entry name" value="Leucine-rich Repeat Variant"/>
    <property type="match status" value="1"/>
</dbReference>
<evidence type="ECO:0000313" key="2">
    <source>
        <dbReference type="Proteomes" id="UP000266841"/>
    </source>
</evidence>
<dbReference type="EMBL" id="AGNL01019918">
    <property type="protein sequence ID" value="EJK61493.1"/>
    <property type="molecule type" value="Genomic_DNA"/>
</dbReference>
<dbReference type="OrthoDB" id="49108at2759"/>
<feature type="non-terminal residue" evidence="1">
    <location>
        <position position="138"/>
    </location>
</feature>
<evidence type="ECO:0000313" key="1">
    <source>
        <dbReference type="EMBL" id="EJK61493.1"/>
    </source>
</evidence>
<reference evidence="1 2" key="1">
    <citation type="journal article" date="2012" name="Genome Biol.">
        <title>Genome and low-iron response of an oceanic diatom adapted to chronic iron limitation.</title>
        <authorList>
            <person name="Lommer M."/>
            <person name="Specht M."/>
            <person name="Roy A.S."/>
            <person name="Kraemer L."/>
            <person name="Andreson R."/>
            <person name="Gutowska M.A."/>
            <person name="Wolf J."/>
            <person name="Bergner S.V."/>
            <person name="Schilhabel M.B."/>
            <person name="Klostermeier U.C."/>
            <person name="Beiko R.G."/>
            <person name="Rosenstiel P."/>
            <person name="Hippler M."/>
            <person name="Laroche J."/>
        </authorList>
    </citation>
    <scope>NUCLEOTIDE SEQUENCE [LARGE SCALE GENOMIC DNA]</scope>
    <source>
        <strain evidence="1 2">CCMP1005</strain>
    </source>
</reference>
<protein>
    <recommendedName>
        <fullName evidence="3">Armadillo repeat-containing domain-containing protein</fullName>
    </recommendedName>
</protein>
<dbReference type="Proteomes" id="UP000266841">
    <property type="component" value="Unassembled WGS sequence"/>
</dbReference>
<sequence>MNVKWVVPDADLAALIDAAGEERNLVRRSNACGAIKVLASNESNKPKLCRTQGLLDALVGAAWEDAVDSDALDARTRAVTTLLYLSEPKDNRLIVARHGGVLECLVKVIGEDTGEARWRASSALATLAKTPGNRGAMG</sequence>